<dbReference type="Gene3D" id="3.10.129.110">
    <property type="entry name" value="Polyketide synthase dehydratase"/>
    <property type="match status" value="1"/>
</dbReference>
<dbReference type="Pfam" id="PF00550">
    <property type="entry name" value="PP-binding"/>
    <property type="match status" value="1"/>
</dbReference>
<dbReference type="InterPro" id="IPR030918">
    <property type="entry name" value="PT_fungal_PKS"/>
</dbReference>
<dbReference type="InterPro" id="IPR050091">
    <property type="entry name" value="PKS_NRPS_Biosynth_Enz"/>
</dbReference>
<dbReference type="SUPFAM" id="SSF52151">
    <property type="entry name" value="FabD/lysophospholipase-like"/>
    <property type="match status" value="1"/>
</dbReference>
<proteinExistence type="predicted"/>
<dbReference type="SUPFAM" id="SSF53474">
    <property type="entry name" value="alpha/beta-Hydrolases"/>
    <property type="match status" value="1"/>
</dbReference>
<dbReference type="EMBL" id="CAJPDT010000003">
    <property type="protein sequence ID" value="CAF9907243.1"/>
    <property type="molecule type" value="Genomic_DNA"/>
</dbReference>
<dbReference type="Proteomes" id="UP000664534">
    <property type="component" value="Unassembled WGS sequence"/>
</dbReference>
<dbReference type="GO" id="GO:0004315">
    <property type="term" value="F:3-oxoacyl-[acyl-carrier-protein] synthase activity"/>
    <property type="evidence" value="ECO:0007669"/>
    <property type="project" value="InterPro"/>
</dbReference>
<dbReference type="GO" id="GO:0044550">
    <property type="term" value="P:secondary metabolite biosynthetic process"/>
    <property type="evidence" value="ECO:0007669"/>
    <property type="project" value="TreeGrafter"/>
</dbReference>
<dbReference type="PANTHER" id="PTHR43775:SF37">
    <property type="entry name" value="SI:DKEY-61P9.11"/>
    <property type="match status" value="1"/>
</dbReference>
<dbReference type="SUPFAM" id="SSF55048">
    <property type="entry name" value="Probable ACP-binding domain of malonyl-CoA ACP transacylase"/>
    <property type="match status" value="1"/>
</dbReference>
<dbReference type="GO" id="GO:0006633">
    <property type="term" value="P:fatty acid biosynthetic process"/>
    <property type="evidence" value="ECO:0007669"/>
    <property type="project" value="InterPro"/>
</dbReference>
<dbReference type="GO" id="GO:0004312">
    <property type="term" value="F:fatty acid synthase activity"/>
    <property type="evidence" value="ECO:0007669"/>
    <property type="project" value="TreeGrafter"/>
</dbReference>
<gene>
    <name evidence="8" type="ORF">IMSHALPRED_005480</name>
</gene>
<name>A0A8H3EMN1_9LECA</name>
<evidence type="ECO:0000256" key="4">
    <source>
        <dbReference type="PROSITE-ProRule" id="PRU01363"/>
    </source>
</evidence>
<sequence>MANINRLLLFGGQGSLRDLFCPQGTSTAIHDAKSCPAAAILLSKCHAVFLEDVQSLDSAKSTLFGHEYDLLFPPEKLLAPDVTHHDNPIIQGTVLCLHQLLRYLSNLEEHGLEYESAFRQVVETAGFCSGILPAAVVASSPSIQEFIDHGVEAFRLAFWTGFQSAAYCERSVGRSWKDHPWSLVVFGLSKDQMLAQLRKFRNQSGCKSLNLAVISSDACITLSGPGPDLIAFKAHCSAASSAKFAHVHAMYHGGEQLQDVVKEVSASLSARGIKFASFTDLKKPIRSTLEGAFLAPKEGEKYTLVECLLRTLLVQTVDWSATSEEISKSCHKRLDSSQTMEIEIWSFGPSSTFLLSEIKRRQQHPRMQIFDVTHPKYSSTLQVNDTKDSIAIVGMAVNYPNGNGMDALWETLSQGLSAIPESRFQLSQFHEPEASKAKGRKMTAKHGNFIDDLWMFDNTFFNVSNREAKSPMELRFGSEKVAKRTIFGRMDPQSRVLLHAAHAAMEDAGYAEDTTPSFQRKSFGCYIGAATGDYTDNLRNDIDVYYSTGNLRAFLSGKISYNYRMTGPLVVIDTACSSSMVAIYQACRAIQNGDCSAAIAGGVNTITSPDMYLGLARSHFLSPTGQCKSFDAAADGYCRAEGCGLFVLKRLSDAIAENDRIHGVIKGVEINQSGLAHSITHPHPETQADLFERLLTRTNTDPNTVSVVEAHGTGTQAGDFSELSSLHSVFAKSRGDQNPLSVSSIKGNIGHSEAASGSAGLAKLLLMLRQGRIPMQASLTNLNPRLTAFLSNGITIPRETQRWNNASSLPRRALLNNFGAAGSNVALLLEEYVEAKSQRHDRLNRSSYVFNVSARTPWALQELVLRYQQYLKQKGPELDIRDVCYTASARRQIYEHRVSFNCSSVDDLLEQLDKVRLDVPRDQDGPKPVIFVFSGQGASHFGMGRELLETSNFFKDTVKHCDKLLEGLGFPSVLHLLQSRDSNNTNFRSESERTISFQCACVILEYALAKLWMSWNIIPDLVLGHSLGEYAALAISGTIALEDTLRIVAHRAKLMTEACRARDSGMVACKFATEQAQKLFTASSNFSDLTVACQNSTKDCVVAGPLLQLRAFQDHCSATGQKTTKLEVPYGFHSAAMEPIVQPLKQLGESVQFSEPTIPIASNVFGRLMTKKDLGANYFANHARQPVRFVESIQSLEQAGKPTDHAIFLEMGPHPITLPMIRATLPTDTHTHLPTLFRDREAWSSMCTTLRQLFLKKGGLLLWRHVFDGTGAILVDLPGHPLSTIEAIVPYQETIVGTTEEDAANSDTKTHYTLLPEMLRWKSTPSSPCFETHLFTLAKYITGHAVGGIAMCPASVFHELVVEAAQSAWEISADMVYVVRNMVFANPLVYDVENEHQPVHVILSESLSTSDLSFKVLSQSYGSRPETLHCSGSISVEDVSSIAANWVRKGALVRRQKVHLFADKGESLNNFQRKMLYETVFSRVVEYSEEYQSLTSISVSASSGEGYGSLKMPKRPETETGITSPTFTDTLLHAAGFVANTSIRATEACICGEVESVRLLYGEIDYDEPMTIYCSLFDVDEGTVLADSYALDSTGRIIAAVEGMHFKKLRLSSFKAMLERIIGKPKAEAIAALAAETPSASSVSQALSTGSSSPPVPDDGVMQRQQIKAKVTRIIMDSCELPEAQVKADRNKDLKALGVDSLMILELVSAVKKGFPDQSVDDSALMHCSSIHDLENAILSACSTPTTMTPDDTSSTESTDTSTDISGFEKTVAQELKMNGSPVSFQKGDSASAPLYLFHDGSGLCSMYSQMHDLGRDTHGFSNPGFFEADDQPSSLVSMAARYAPHIATSAKRPAILGARQLLQEGKQVKGVVLIDSPYPINHEPLPNAIIAHITQSESTNDAGSAGRQRVSAQFQANAALLGKYKMPPRSSAFPKIIMLRSRETLDCEKLCGVRYPWISNQQTRSEAVVAWGKLVGQKIQVLDIPGNHFEAFAAKNIAKTSQQIEKACELIEDS</sequence>
<feature type="active site" description="Proton donor; for dehydratase activity" evidence="4">
    <location>
        <position position="1529"/>
    </location>
</feature>
<dbReference type="PROSITE" id="PS52004">
    <property type="entry name" value="KS3_2"/>
    <property type="match status" value="1"/>
</dbReference>
<dbReference type="InterPro" id="IPR016039">
    <property type="entry name" value="Thiolase-like"/>
</dbReference>
<dbReference type="InterPro" id="IPR036736">
    <property type="entry name" value="ACP-like_sf"/>
</dbReference>
<dbReference type="SUPFAM" id="SSF53901">
    <property type="entry name" value="Thiolase-like"/>
    <property type="match status" value="1"/>
</dbReference>
<keyword evidence="1" id="KW-0596">Phosphopantetheine</keyword>
<dbReference type="Pfam" id="PF14765">
    <property type="entry name" value="PS-DH"/>
    <property type="match status" value="1"/>
</dbReference>
<evidence type="ECO:0000259" key="7">
    <source>
        <dbReference type="PROSITE" id="PS52019"/>
    </source>
</evidence>
<dbReference type="InterPro" id="IPR009081">
    <property type="entry name" value="PP-bd_ACP"/>
</dbReference>
<evidence type="ECO:0000313" key="9">
    <source>
        <dbReference type="Proteomes" id="UP000664534"/>
    </source>
</evidence>
<dbReference type="Gene3D" id="3.40.47.10">
    <property type="match status" value="1"/>
</dbReference>
<dbReference type="InterPro" id="IPR018201">
    <property type="entry name" value="Ketoacyl_synth_AS"/>
</dbReference>
<dbReference type="InterPro" id="IPR049552">
    <property type="entry name" value="PKS_DH_N"/>
</dbReference>
<feature type="domain" description="Ketosynthase family 3 (KS3)" evidence="6">
    <location>
        <begin position="387"/>
        <end position="831"/>
    </location>
</feature>
<dbReference type="InterPro" id="IPR020807">
    <property type="entry name" value="PKS_DH"/>
</dbReference>
<keyword evidence="9" id="KW-1185">Reference proteome</keyword>
<dbReference type="Pfam" id="PF16073">
    <property type="entry name" value="SAT"/>
    <property type="match status" value="1"/>
</dbReference>
<dbReference type="SMART" id="SM00825">
    <property type="entry name" value="PKS_KS"/>
    <property type="match status" value="1"/>
</dbReference>
<dbReference type="InterPro" id="IPR049551">
    <property type="entry name" value="PKS_DH_C"/>
</dbReference>
<evidence type="ECO:0000256" key="2">
    <source>
        <dbReference type="ARBA" id="ARBA00022553"/>
    </source>
</evidence>
<dbReference type="Gene3D" id="3.30.70.3290">
    <property type="match status" value="1"/>
</dbReference>
<feature type="domain" description="PKS/mFAS DH" evidence="7">
    <location>
        <begin position="1293"/>
        <end position="1615"/>
    </location>
</feature>
<reference evidence="8" key="1">
    <citation type="submission" date="2021-03" db="EMBL/GenBank/DDBJ databases">
        <authorList>
            <person name="Tagirdzhanova G."/>
        </authorList>
    </citation>
    <scope>NUCLEOTIDE SEQUENCE</scope>
</reference>
<evidence type="ECO:0000259" key="5">
    <source>
        <dbReference type="PROSITE" id="PS50075"/>
    </source>
</evidence>
<dbReference type="Gene3D" id="3.30.70.250">
    <property type="entry name" value="Malonyl-CoA ACP transacylase, ACP-binding"/>
    <property type="match status" value="1"/>
</dbReference>
<dbReference type="InterPro" id="IPR006162">
    <property type="entry name" value="Ppantetheine_attach_site"/>
</dbReference>
<dbReference type="InterPro" id="IPR032088">
    <property type="entry name" value="SAT"/>
</dbReference>
<dbReference type="InterPro" id="IPR049900">
    <property type="entry name" value="PKS_mFAS_DH"/>
</dbReference>
<dbReference type="Pfam" id="PF21089">
    <property type="entry name" value="PKS_DH_N"/>
    <property type="match status" value="1"/>
</dbReference>
<evidence type="ECO:0008006" key="10">
    <source>
        <dbReference type="Google" id="ProtNLM"/>
    </source>
</evidence>
<dbReference type="PANTHER" id="PTHR43775">
    <property type="entry name" value="FATTY ACID SYNTHASE"/>
    <property type="match status" value="1"/>
</dbReference>
<organism evidence="8 9">
    <name type="scientific">Imshaugia aleurites</name>
    <dbReference type="NCBI Taxonomy" id="172621"/>
    <lineage>
        <taxon>Eukaryota</taxon>
        <taxon>Fungi</taxon>
        <taxon>Dikarya</taxon>
        <taxon>Ascomycota</taxon>
        <taxon>Pezizomycotina</taxon>
        <taxon>Lecanoromycetes</taxon>
        <taxon>OSLEUM clade</taxon>
        <taxon>Lecanoromycetidae</taxon>
        <taxon>Lecanorales</taxon>
        <taxon>Lecanorineae</taxon>
        <taxon>Parmeliaceae</taxon>
        <taxon>Imshaugia</taxon>
    </lineage>
</organism>
<evidence type="ECO:0000259" key="6">
    <source>
        <dbReference type="PROSITE" id="PS52004"/>
    </source>
</evidence>
<dbReference type="InterPro" id="IPR016036">
    <property type="entry name" value="Malonyl_transacylase_ACP-bd"/>
</dbReference>
<evidence type="ECO:0000256" key="3">
    <source>
        <dbReference type="ARBA" id="ARBA00022679"/>
    </source>
</evidence>
<accession>A0A8H3EMN1</accession>
<dbReference type="Pfam" id="PF02801">
    <property type="entry name" value="Ketoacyl-synt_C"/>
    <property type="match status" value="1"/>
</dbReference>
<dbReference type="PROSITE" id="PS00012">
    <property type="entry name" value="PHOSPHOPANTETHEINE"/>
    <property type="match status" value="1"/>
</dbReference>
<keyword evidence="2" id="KW-0597">Phosphoprotein</keyword>
<dbReference type="Gene3D" id="3.40.50.1820">
    <property type="entry name" value="alpha/beta hydrolase"/>
    <property type="match status" value="1"/>
</dbReference>
<dbReference type="InterPro" id="IPR001227">
    <property type="entry name" value="Ac_transferase_dom_sf"/>
</dbReference>
<feature type="active site" description="Proton acceptor; for dehydratase activity" evidence="4">
    <location>
        <position position="1344"/>
    </location>
</feature>
<dbReference type="InterPro" id="IPR042104">
    <property type="entry name" value="PKS_dehydratase_sf"/>
</dbReference>
<dbReference type="SMART" id="SM00827">
    <property type="entry name" value="PKS_AT"/>
    <property type="match status" value="1"/>
</dbReference>
<dbReference type="PROSITE" id="PS00606">
    <property type="entry name" value="KS3_1"/>
    <property type="match status" value="1"/>
</dbReference>
<dbReference type="Gene3D" id="1.10.1200.10">
    <property type="entry name" value="ACP-like"/>
    <property type="match status" value="1"/>
</dbReference>
<keyword evidence="3" id="KW-0808">Transferase</keyword>
<dbReference type="InterPro" id="IPR029058">
    <property type="entry name" value="AB_hydrolase_fold"/>
</dbReference>
<dbReference type="CDD" id="cd00833">
    <property type="entry name" value="PKS"/>
    <property type="match status" value="1"/>
</dbReference>
<comment type="caution">
    <text evidence="8">The sequence shown here is derived from an EMBL/GenBank/DDBJ whole genome shotgun (WGS) entry which is preliminary data.</text>
</comment>
<feature type="region of interest" description="N-terminal hotdog fold" evidence="4">
    <location>
        <begin position="1293"/>
        <end position="1441"/>
    </location>
</feature>
<dbReference type="InterPro" id="IPR014031">
    <property type="entry name" value="Ketoacyl_synth_C"/>
</dbReference>
<dbReference type="SUPFAM" id="SSF47336">
    <property type="entry name" value="ACP-like"/>
    <property type="match status" value="1"/>
</dbReference>
<dbReference type="InterPro" id="IPR014043">
    <property type="entry name" value="Acyl_transferase_dom"/>
</dbReference>
<feature type="region of interest" description="C-terminal hotdog fold" evidence="4">
    <location>
        <begin position="1466"/>
        <end position="1615"/>
    </location>
</feature>
<dbReference type="PROSITE" id="PS52019">
    <property type="entry name" value="PKS_MFAS_DH"/>
    <property type="match status" value="1"/>
</dbReference>
<dbReference type="Pfam" id="PF22621">
    <property type="entry name" value="CurL-like_PKS_C"/>
    <property type="match status" value="1"/>
</dbReference>
<dbReference type="PROSITE" id="PS50075">
    <property type="entry name" value="CARRIER"/>
    <property type="match status" value="1"/>
</dbReference>
<protein>
    <recommendedName>
        <fullName evidence="10">Polyketide synthase</fullName>
    </recommendedName>
</protein>
<dbReference type="InterPro" id="IPR016035">
    <property type="entry name" value="Acyl_Trfase/lysoPLipase"/>
</dbReference>
<evidence type="ECO:0000256" key="1">
    <source>
        <dbReference type="ARBA" id="ARBA00022450"/>
    </source>
</evidence>
<evidence type="ECO:0000313" key="8">
    <source>
        <dbReference type="EMBL" id="CAF9907243.1"/>
    </source>
</evidence>
<dbReference type="SMART" id="SM00826">
    <property type="entry name" value="PKS_DH"/>
    <property type="match status" value="1"/>
</dbReference>
<dbReference type="InterPro" id="IPR020841">
    <property type="entry name" value="PKS_Beta-ketoAc_synthase_dom"/>
</dbReference>
<dbReference type="NCBIfam" id="TIGR04532">
    <property type="entry name" value="PT_fungal_PKS"/>
    <property type="match status" value="1"/>
</dbReference>
<dbReference type="Pfam" id="PF00698">
    <property type="entry name" value="Acyl_transf_1"/>
    <property type="match status" value="1"/>
</dbReference>
<feature type="domain" description="Carrier" evidence="5">
    <location>
        <begin position="1665"/>
        <end position="1742"/>
    </location>
</feature>
<dbReference type="Pfam" id="PF00109">
    <property type="entry name" value="ketoacyl-synt"/>
    <property type="match status" value="2"/>
</dbReference>
<dbReference type="Gene3D" id="3.40.366.10">
    <property type="entry name" value="Malonyl-Coenzyme A Acyl Carrier Protein, domain 2"/>
    <property type="match status" value="3"/>
</dbReference>
<dbReference type="OrthoDB" id="329835at2759"/>
<dbReference type="InterPro" id="IPR014030">
    <property type="entry name" value="Ketoacyl_synth_N"/>
</dbReference>